<proteinExistence type="predicted"/>
<dbReference type="InterPro" id="IPR020288">
    <property type="entry name" value="Sheath_initiator"/>
</dbReference>
<dbReference type="EMBL" id="MRTJ01000001">
    <property type="protein sequence ID" value="OMF17253.1"/>
    <property type="molecule type" value="Genomic_DNA"/>
</dbReference>
<dbReference type="Pfam" id="PF10934">
    <property type="entry name" value="Sheath_initiator"/>
    <property type="match status" value="1"/>
</dbReference>
<dbReference type="RefSeq" id="WP_076330617.1">
    <property type="nucleotide sequence ID" value="NZ_MRTJ01000001.1"/>
</dbReference>
<dbReference type="SUPFAM" id="SSF160719">
    <property type="entry name" value="gpW/gp25-like"/>
    <property type="match status" value="1"/>
</dbReference>
<gene>
    <name evidence="1" type="ORF">BK131_04625</name>
</gene>
<reference evidence="1 2" key="1">
    <citation type="submission" date="2016-11" db="EMBL/GenBank/DDBJ databases">
        <title>Paenibacillus species isolates.</title>
        <authorList>
            <person name="Beno S.M."/>
        </authorList>
    </citation>
    <scope>NUCLEOTIDE SEQUENCE [LARGE SCALE GENOMIC DNA]</scope>
    <source>
        <strain evidence="1 2">FSL H8-0246</strain>
    </source>
</reference>
<dbReference type="Proteomes" id="UP000187134">
    <property type="component" value="Unassembled WGS sequence"/>
</dbReference>
<organism evidence="1 2">
    <name type="scientific">Paenibacillus amylolyticus</name>
    <dbReference type="NCBI Taxonomy" id="1451"/>
    <lineage>
        <taxon>Bacteria</taxon>
        <taxon>Bacillati</taxon>
        <taxon>Bacillota</taxon>
        <taxon>Bacilli</taxon>
        <taxon>Bacillales</taxon>
        <taxon>Paenibacillaceae</taxon>
        <taxon>Paenibacillus</taxon>
    </lineage>
</organism>
<evidence type="ECO:0000313" key="2">
    <source>
        <dbReference type="Proteomes" id="UP000187134"/>
    </source>
</evidence>
<dbReference type="AlphaFoldDB" id="A0A1R1C557"/>
<dbReference type="OrthoDB" id="89089at2"/>
<evidence type="ECO:0008006" key="3">
    <source>
        <dbReference type="Google" id="ProtNLM"/>
    </source>
</evidence>
<dbReference type="Gene3D" id="3.10.450.40">
    <property type="match status" value="1"/>
</dbReference>
<comment type="caution">
    <text evidence="1">The sequence shown here is derived from an EMBL/GenBank/DDBJ whole genome shotgun (WGS) entry which is preliminary data.</text>
</comment>
<sequence>MIPVSEIVADEEIEEVQEPGLTYYIDPVKKRIVGTADGLEAVKQAVFLILQSERFEFLIYSTDYGTESVRLVGASASIIRSELSRSIRDALTQDDRISDVVNFQINIQGDTADIRFVVVTIYGNFEQEVTRDV</sequence>
<protein>
    <recommendedName>
        <fullName evidence="3">DUF2634 domain-containing protein</fullName>
    </recommendedName>
</protein>
<accession>A0A1R1C557</accession>
<name>A0A1R1C557_PAEAM</name>
<evidence type="ECO:0000313" key="1">
    <source>
        <dbReference type="EMBL" id="OMF17253.1"/>
    </source>
</evidence>